<dbReference type="Proteomes" id="UP000253606">
    <property type="component" value="Chromosome"/>
</dbReference>
<sequence length="150" mass="16798">MVLALSIIGVVALIALFLALCIKAFRERRELERHSITAESLHAMLAANQPVLLYDVRQPLDLLTDSDIIPGAQRISPRDIVENPSLIPKDKDAVVYCTCPSDKTSKAISQRAKALHFLRVRFLKGGLAAWKREGYPVERYKESFHLDTAT</sequence>
<name>A0A2Z5FYB0_9BACT</name>
<keyword evidence="4" id="KW-1185">Reference proteome</keyword>
<accession>A0A2Z5FYB0</accession>
<dbReference type="SUPFAM" id="SSF52821">
    <property type="entry name" value="Rhodanese/Cell cycle control phosphatase"/>
    <property type="match status" value="1"/>
</dbReference>
<dbReference type="PROSITE" id="PS50206">
    <property type="entry name" value="RHODANESE_3"/>
    <property type="match status" value="1"/>
</dbReference>
<dbReference type="SMART" id="SM00450">
    <property type="entry name" value="RHOD"/>
    <property type="match status" value="1"/>
</dbReference>
<dbReference type="Pfam" id="PF00581">
    <property type="entry name" value="Rhodanese"/>
    <property type="match status" value="1"/>
</dbReference>
<protein>
    <submittedName>
        <fullName evidence="3">Rhodanese-related sulfurtransferase</fullName>
    </submittedName>
</protein>
<dbReference type="InterPro" id="IPR001763">
    <property type="entry name" value="Rhodanese-like_dom"/>
</dbReference>
<dbReference type="KEGG" id="abas:ACPOL_2180"/>
<keyword evidence="1" id="KW-1133">Transmembrane helix</keyword>
<feature type="domain" description="Rhodanese" evidence="2">
    <location>
        <begin position="47"/>
        <end position="139"/>
    </location>
</feature>
<feature type="transmembrane region" description="Helical" evidence="1">
    <location>
        <begin position="6"/>
        <end position="25"/>
    </location>
</feature>
<dbReference type="InterPro" id="IPR036873">
    <property type="entry name" value="Rhodanese-like_dom_sf"/>
</dbReference>
<gene>
    <name evidence="3" type="ORF">ACPOL_2180</name>
</gene>
<evidence type="ECO:0000313" key="4">
    <source>
        <dbReference type="Proteomes" id="UP000253606"/>
    </source>
</evidence>
<keyword evidence="3" id="KW-0808">Transferase</keyword>
<dbReference type="GO" id="GO:0016740">
    <property type="term" value="F:transferase activity"/>
    <property type="evidence" value="ECO:0007669"/>
    <property type="project" value="UniProtKB-KW"/>
</dbReference>
<dbReference type="Gene3D" id="3.40.250.10">
    <property type="entry name" value="Rhodanese-like domain"/>
    <property type="match status" value="1"/>
</dbReference>
<organism evidence="3 4">
    <name type="scientific">Acidisarcina polymorpha</name>
    <dbReference type="NCBI Taxonomy" id="2211140"/>
    <lineage>
        <taxon>Bacteria</taxon>
        <taxon>Pseudomonadati</taxon>
        <taxon>Acidobacteriota</taxon>
        <taxon>Terriglobia</taxon>
        <taxon>Terriglobales</taxon>
        <taxon>Acidobacteriaceae</taxon>
        <taxon>Acidisarcina</taxon>
    </lineage>
</organism>
<keyword evidence="1" id="KW-0812">Transmembrane</keyword>
<dbReference type="OrthoDB" id="9800872at2"/>
<dbReference type="AlphaFoldDB" id="A0A2Z5FYB0"/>
<reference evidence="3 4" key="1">
    <citation type="journal article" date="2018" name="Front. Microbiol.">
        <title>Hydrolytic Capabilities as a Key to Environmental Success: Chitinolytic and Cellulolytic Acidobacteria From Acidic Sub-arctic Soils and Boreal Peatlands.</title>
        <authorList>
            <person name="Belova S.E."/>
            <person name="Ravin N.V."/>
            <person name="Pankratov T.A."/>
            <person name="Rakitin A.L."/>
            <person name="Ivanova A.A."/>
            <person name="Beletsky A.V."/>
            <person name="Mardanov A.V."/>
            <person name="Sinninghe Damste J.S."/>
            <person name="Dedysh S.N."/>
        </authorList>
    </citation>
    <scope>NUCLEOTIDE SEQUENCE [LARGE SCALE GENOMIC DNA]</scope>
    <source>
        <strain evidence="3 4">SBC82</strain>
    </source>
</reference>
<evidence type="ECO:0000259" key="2">
    <source>
        <dbReference type="PROSITE" id="PS50206"/>
    </source>
</evidence>
<proteinExistence type="predicted"/>
<evidence type="ECO:0000256" key="1">
    <source>
        <dbReference type="SAM" id="Phobius"/>
    </source>
</evidence>
<keyword evidence="1" id="KW-0472">Membrane</keyword>
<evidence type="ECO:0000313" key="3">
    <source>
        <dbReference type="EMBL" id="AXC11504.1"/>
    </source>
</evidence>
<dbReference type="EMBL" id="CP030840">
    <property type="protein sequence ID" value="AXC11504.1"/>
    <property type="molecule type" value="Genomic_DNA"/>
</dbReference>